<evidence type="ECO:0000313" key="1">
    <source>
        <dbReference type="EMBL" id="AMQ66970.1"/>
    </source>
</evidence>
<dbReference type="Proteomes" id="UP000201826">
    <property type="component" value="Segment"/>
</dbReference>
<reference evidence="2" key="1">
    <citation type="submission" date="2016-02" db="EMBL/GenBank/DDBJ databases">
        <authorList>
            <person name="Isern S."/>
            <person name="Barcellona C.M."/>
            <person name="Dozier K.D."/>
            <person name="Faust J.M."/>
            <person name="Fedrick A.J."/>
            <person name="Gagliardi L.E."/>
            <person name="Gatt S.M."/>
            <person name="Gleason P.S."/>
            <person name="Gomez E.A."/>
            <person name="Hoffman A.M."/>
            <person name="Jenkins M."/>
            <person name="Jones M.J."/>
            <person name="Lang J.F."/>
            <person name="Lequay S.M."/>
            <person name="Mars P.J."/>
            <person name="Mtchedlidze N."/>
            <person name="Osking Z.B."/>
            <person name="Paul L.M."/>
            <person name="Pica A.N."/>
            <person name="Robison M.D."/>
            <person name="Rodriguez D."/>
            <person name="Rosales K.A."/>
            <person name="Saravis L.E."/>
            <person name="Sisson B.M."/>
            <person name="Tan A.L."/>
            <person name="Voltaire R."/>
            <person name="Michael S.F."/>
            <person name="Warner M.H."/>
            <person name="Bradley K.W."/>
            <person name="Asai D.J."/>
            <person name="Bowman C.A."/>
            <person name="Russell D.A."/>
            <person name="Pope W.H."/>
            <person name="Jacobs-Sera D."/>
            <person name="Hendrix R.W."/>
            <person name="Hatfull G.F."/>
        </authorList>
    </citation>
    <scope>NUCLEOTIDE SEQUENCE [LARGE SCALE GENOMIC DNA]</scope>
</reference>
<proteinExistence type="predicted"/>
<dbReference type="KEGG" id="vg:29125755"/>
<sequence>MASPDDVQNYLRGQGWSRWLYEGSNDVLEKYKRAVGDVRELVGELAWNLLRHHDQYDIGRPGAPQPGDVQTKRTYGLFDSVKRTVFELTLWLPQVGRKELLAKRSGKETVLGHAVAAASAASLALEVALKVADKVGADLSDIEGLDR</sequence>
<keyword evidence="2" id="KW-1185">Reference proteome</keyword>
<evidence type="ECO:0000313" key="2">
    <source>
        <dbReference type="Proteomes" id="UP000201826"/>
    </source>
</evidence>
<name>A0A142F2G3_9CAUD</name>
<dbReference type="GeneID" id="29125755"/>
<dbReference type="EMBL" id="KU728633">
    <property type="protein sequence ID" value="AMQ66970.1"/>
    <property type="molecule type" value="Genomic_DNA"/>
</dbReference>
<organism evidence="1 2">
    <name type="scientific">Mycobacterium phage Bipper</name>
    <dbReference type="NCBI Taxonomy" id="1805457"/>
    <lineage>
        <taxon>Viruses</taxon>
        <taxon>Duplodnaviria</taxon>
        <taxon>Heunggongvirae</taxon>
        <taxon>Uroviricota</taxon>
        <taxon>Caudoviricetes</taxon>
        <taxon>Bippervirus</taxon>
        <taxon>Bippervirus bipper</taxon>
    </lineage>
</organism>
<dbReference type="RefSeq" id="YP_009303182.1">
    <property type="nucleotide sequence ID" value="NC_031253.1"/>
</dbReference>
<protein>
    <submittedName>
        <fullName evidence="1">Lysin A peptidase domain</fullName>
    </submittedName>
</protein>
<gene>
    <name evidence="1" type="primary">34</name>
    <name evidence="1" type="ORF">SEA_BIPPER_34</name>
</gene>
<accession>A0A142F2G3</accession>